<organism evidence="1 2">
    <name type="scientific">Drosophila madeirensis</name>
    <name type="common">Fruit fly</name>
    <dbReference type="NCBI Taxonomy" id="30013"/>
    <lineage>
        <taxon>Eukaryota</taxon>
        <taxon>Metazoa</taxon>
        <taxon>Ecdysozoa</taxon>
        <taxon>Arthropoda</taxon>
        <taxon>Hexapoda</taxon>
        <taxon>Insecta</taxon>
        <taxon>Pterygota</taxon>
        <taxon>Neoptera</taxon>
        <taxon>Endopterygota</taxon>
        <taxon>Diptera</taxon>
        <taxon>Brachycera</taxon>
        <taxon>Muscomorpha</taxon>
        <taxon>Ephydroidea</taxon>
        <taxon>Drosophilidae</taxon>
        <taxon>Drosophila</taxon>
        <taxon>Sophophora</taxon>
    </lineage>
</organism>
<sequence>MDMEDDIEFLIGALSKPNSSQAMPYSGEELQEMRDAFVALRQLLRNKPMQVRFIPRSTAGGEVPRILQGMCPYTLTTDSELESIAVECSSTENEAKTTVSLSSSESLNLECKETKFQIIRCRDISNSQPEATLIAQRLHTSTVSISLPVKLVCHSHSHIPNSDTTITADGIRYSLTE</sequence>
<name>A0AAU9FGW0_DROMD</name>
<dbReference type="AlphaFoldDB" id="A0AAU9FGW0"/>
<gene>
    <name evidence="1" type="ORF">DMAD_12414</name>
</gene>
<dbReference type="Proteomes" id="UP001500889">
    <property type="component" value="Chromosome U"/>
</dbReference>
<reference evidence="1 2" key="1">
    <citation type="submission" date="2024-02" db="EMBL/GenBank/DDBJ databases">
        <title>A chromosome-level genome assembly of Drosophila madeirensis, a fruit fly species endemic to Madeira island.</title>
        <authorList>
            <person name="Tomihara K."/>
            <person name="Llopart A."/>
            <person name="Yamamoto D."/>
        </authorList>
    </citation>
    <scope>NUCLEOTIDE SEQUENCE [LARGE SCALE GENOMIC DNA]</scope>
    <source>
        <strain evidence="1 2">RF1</strain>
    </source>
</reference>
<evidence type="ECO:0000313" key="1">
    <source>
        <dbReference type="EMBL" id="BFF94897.1"/>
    </source>
</evidence>
<protein>
    <submittedName>
        <fullName evidence="1">Uncharacterized protein</fullName>
    </submittedName>
</protein>
<dbReference type="EMBL" id="AP029264">
    <property type="protein sequence ID" value="BFF94897.1"/>
    <property type="molecule type" value="Genomic_DNA"/>
</dbReference>
<evidence type="ECO:0000313" key="2">
    <source>
        <dbReference type="Proteomes" id="UP001500889"/>
    </source>
</evidence>
<keyword evidence="2" id="KW-1185">Reference proteome</keyword>
<accession>A0AAU9FGW0</accession>
<proteinExistence type="predicted"/>